<gene>
    <name evidence="2" type="ORF">LPC04_00005</name>
</gene>
<dbReference type="PANTHER" id="PTHR38043">
    <property type="entry name" value="PROTEIN HEMX"/>
    <property type="match status" value="1"/>
</dbReference>
<evidence type="ECO:0000313" key="2">
    <source>
        <dbReference type="EMBL" id="MCK9684085.1"/>
    </source>
</evidence>
<dbReference type="EC" id="2.1.1.107" evidence="2"/>
<accession>A0A9X1YFV5</accession>
<dbReference type="InterPro" id="IPR007470">
    <property type="entry name" value="HemX"/>
</dbReference>
<dbReference type="PANTHER" id="PTHR38043:SF1">
    <property type="entry name" value="PROTEIN HEMX"/>
    <property type="match status" value="1"/>
</dbReference>
<dbReference type="AlphaFoldDB" id="A0A9X1YFV5"/>
<sequence>MTDDPNAPMNTPPPMAVVPPATPAVPAVVHAPPHAPRHWQLLAWIAAVAFGVMSVAAFVSAWHTQQRVKSLEQELVRRQQTSQTDATAARVASQQALDSVRDLNGKLGVLDERVAESQLQRSQVEDLIQSLSRSRDENVLADVEAALRVAMQQAALTGSTDPIVATLKQADERLARYNNPRLDRIRRAVARDLDRVRTASAVDVPSLTIRLDEAVRMVDELPLVSVPERATAAGRAAAASANGASASARGAAW</sequence>
<keyword evidence="2" id="KW-0808">Transferase</keyword>
<comment type="caution">
    <text evidence="2">The sequence shown here is derived from an EMBL/GenBank/DDBJ whole genome shotgun (WGS) entry which is preliminary data.</text>
</comment>
<evidence type="ECO:0000313" key="3">
    <source>
        <dbReference type="Proteomes" id="UP001139353"/>
    </source>
</evidence>
<dbReference type="EMBL" id="JAJLJH010000001">
    <property type="protein sequence ID" value="MCK9684085.1"/>
    <property type="molecule type" value="Genomic_DNA"/>
</dbReference>
<feature type="transmembrane region" description="Helical" evidence="1">
    <location>
        <begin position="41"/>
        <end position="62"/>
    </location>
</feature>
<name>A0A9X1YFV5_9BURK</name>
<evidence type="ECO:0000256" key="1">
    <source>
        <dbReference type="SAM" id="Phobius"/>
    </source>
</evidence>
<reference evidence="2" key="1">
    <citation type="submission" date="2021-11" db="EMBL/GenBank/DDBJ databases">
        <title>BS-T2-15 a new species belonging to the Comamonadaceae family isolated from the soil of a French oak forest.</title>
        <authorList>
            <person name="Mieszkin S."/>
            <person name="Alain K."/>
        </authorList>
    </citation>
    <scope>NUCLEOTIDE SEQUENCE</scope>
    <source>
        <strain evidence="2">BS-T2-15</strain>
    </source>
</reference>
<keyword evidence="2" id="KW-0489">Methyltransferase</keyword>
<protein>
    <submittedName>
        <fullName evidence="2">Uroporphyrinogen-III C-methyltransferase</fullName>
        <ecNumber evidence="2">2.1.1.107</ecNumber>
    </submittedName>
</protein>
<organism evidence="2 3">
    <name type="scientific">Scleromatobacter humisilvae</name>
    <dbReference type="NCBI Taxonomy" id="2897159"/>
    <lineage>
        <taxon>Bacteria</taxon>
        <taxon>Pseudomonadati</taxon>
        <taxon>Pseudomonadota</taxon>
        <taxon>Betaproteobacteria</taxon>
        <taxon>Burkholderiales</taxon>
        <taxon>Sphaerotilaceae</taxon>
        <taxon>Scleromatobacter</taxon>
    </lineage>
</organism>
<dbReference type="GO" id="GO:0032259">
    <property type="term" value="P:methylation"/>
    <property type="evidence" value="ECO:0007669"/>
    <property type="project" value="UniProtKB-KW"/>
</dbReference>
<keyword evidence="1" id="KW-0812">Transmembrane</keyword>
<keyword evidence="1" id="KW-0472">Membrane</keyword>
<dbReference type="Proteomes" id="UP001139353">
    <property type="component" value="Unassembled WGS sequence"/>
</dbReference>
<dbReference type="Pfam" id="PF04375">
    <property type="entry name" value="HemX"/>
    <property type="match status" value="1"/>
</dbReference>
<feature type="non-terminal residue" evidence="2">
    <location>
        <position position="253"/>
    </location>
</feature>
<keyword evidence="3" id="KW-1185">Reference proteome</keyword>
<dbReference type="RefSeq" id="WP_275680118.1">
    <property type="nucleotide sequence ID" value="NZ_JAJLJH010000001.1"/>
</dbReference>
<dbReference type="GO" id="GO:0004851">
    <property type="term" value="F:uroporphyrin-III C-methyltransferase activity"/>
    <property type="evidence" value="ECO:0007669"/>
    <property type="project" value="UniProtKB-EC"/>
</dbReference>
<proteinExistence type="predicted"/>
<keyword evidence="1" id="KW-1133">Transmembrane helix</keyword>